<evidence type="ECO:0000256" key="2">
    <source>
        <dbReference type="SAM" id="MobiDB-lite"/>
    </source>
</evidence>
<feature type="compositionally biased region" description="Low complexity" evidence="2">
    <location>
        <begin position="31"/>
        <end position="51"/>
    </location>
</feature>
<dbReference type="PROSITE" id="PS00194">
    <property type="entry name" value="THIOREDOXIN_1"/>
    <property type="match status" value="1"/>
</dbReference>
<sequence length="258" mass="27411">MASGQTPRPISNTAPATAGRNRQQPTPTPPATTTAPPVANTTTTITQAHATPPTPPTTPIIRSPQPTPQPLASTAVQPTQVHPIPRIHPLSPVTPPNTPAGENVNELIIITESATYNKLLSDVGNKYLLVEFYAPWCGACMLINRKLEELAVSYCGKLIIAKVNIDDCEQIAVDNNVSMMPSFMLLKDNQVLEKFAGSSEEKLMSVIQKNVGDPTNVVSDPPTTNPTTSPTTTAGQVQPRIPIESTAQMAQASPLAPT</sequence>
<protein>
    <submittedName>
        <fullName evidence="4">Thioredoxin-2</fullName>
    </submittedName>
</protein>
<name>A0A034VZW5_BACDO</name>
<feature type="compositionally biased region" description="Low complexity" evidence="2">
    <location>
        <begin position="213"/>
        <end position="233"/>
    </location>
</feature>
<proteinExistence type="predicted"/>
<gene>
    <name evidence="4" type="primary">THIO2</name>
</gene>
<feature type="domain" description="Thioredoxin" evidence="3">
    <location>
        <begin position="84"/>
        <end position="212"/>
    </location>
</feature>
<dbReference type="CDD" id="cd02947">
    <property type="entry name" value="TRX_family"/>
    <property type="match status" value="1"/>
</dbReference>
<dbReference type="EMBL" id="GAKP01010983">
    <property type="protein sequence ID" value="JAC47969.1"/>
    <property type="molecule type" value="Transcribed_RNA"/>
</dbReference>
<evidence type="ECO:0000313" key="4">
    <source>
        <dbReference type="EMBL" id="JAC47969.1"/>
    </source>
</evidence>
<keyword evidence="1" id="KW-1015">Disulfide bond</keyword>
<dbReference type="Pfam" id="PF00085">
    <property type="entry name" value="Thioredoxin"/>
    <property type="match status" value="1"/>
</dbReference>
<feature type="compositionally biased region" description="Polar residues" evidence="2">
    <location>
        <begin position="1"/>
        <end position="15"/>
    </location>
</feature>
<dbReference type="InterPro" id="IPR013766">
    <property type="entry name" value="Thioredoxin_domain"/>
</dbReference>
<feature type="region of interest" description="Disordered" evidence="2">
    <location>
        <begin position="212"/>
        <end position="238"/>
    </location>
</feature>
<dbReference type="OrthoDB" id="2121326at2759"/>
<dbReference type="PANTHER" id="PTHR46115">
    <property type="entry name" value="THIOREDOXIN-LIKE PROTEIN 1"/>
    <property type="match status" value="1"/>
</dbReference>
<feature type="region of interest" description="Disordered" evidence="2">
    <location>
        <begin position="1"/>
        <end position="79"/>
    </location>
</feature>
<dbReference type="InterPro" id="IPR036249">
    <property type="entry name" value="Thioredoxin-like_sf"/>
</dbReference>
<accession>A0A034VZW5</accession>
<evidence type="ECO:0000256" key="1">
    <source>
        <dbReference type="ARBA" id="ARBA00023157"/>
    </source>
</evidence>
<dbReference type="Gene3D" id="3.40.30.10">
    <property type="entry name" value="Glutaredoxin"/>
    <property type="match status" value="1"/>
</dbReference>
<dbReference type="AlphaFoldDB" id="A0A034VZW5"/>
<dbReference type="SUPFAM" id="SSF52833">
    <property type="entry name" value="Thioredoxin-like"/>
    <property type="match status" value="1"/>
</dbReference>
<dbReference type="PROSITE" id="PS51352">
    <property type="entry name" value="THIOREDOXIN_2"/>
    <property type="match status" value="1"/>
</dbReference>
<evidence type="ECO:0000259" key="3">
    <source>
        <dbReference type="PROSITE" id="PS51352"/>
    </source>
</evidence>
<reference evidence="4" key="1">
    <citation type="journal article" date="2014" name="BMC Genomics">
        <title>Characterizing the developmental transcriptome of the oriental fruit fly, Bactrocera dorsalis (Diptera: Tephritidae) through comparative genomic analysis with Drosophila melanogaster utilizing modENCODE datasets.</title>
        <authorList>
            <person name="Geib S.M."/>
            <person name="Calla B."/>
            <person name="Hall B."/>
            <person name="Hou S."/>
            <person name="Manoukis N.C."/>
        </authorList>
    </citation>
    <scope>NUCLEOTIDE SEQUENCE</scope>
    <source>
        <strain evidence="4">Punador</strain>
    </source>
</reference>
<organism evidence="4">
    <name type="scientific">Bactrocera dorsalis</name>
    <name type="common">Oriental fruit fly</name>
    <name type="synonym">Dacus dorsalis</name>
    <dbReference type="NCBI Taxonomy" id="27457"/>
    <lineage>
        <taxon>Eukaryota</taxon>
        <taxon>Metazoa</taxon>
        <taxon>Ecdysozoa</taxon>
        <taxon>Arthropoda</taxon>
        <taxon>Hexapoda</taxon>
        <taxon>Insecta</taxon>
        <taxon>Pterygota</taxon>
        <taxon>Neoptera</taxon>
        <taxon>Endopterygota</taxon>
        <taxon>Diptera</taxon>
        <taxon>Brachycera</taxon>
        <taxon>Muscomorpha</taxon>
        <taxon>Tephritoidea</taxon>
        <taxon>Tephritidae</taxon>
        <taxon>Bactrocera</taxon>
        <taxon>Bactrocera</taxon>
    </lineage>
</organism>
<dbReference type="InterPro" id="IPR017937">
    <property type="entry name" value="Thioredoxin_CS"/>
</dbReference>